<keyword evidence="8" id="KW-0819">tRNA processing</keyword>
<evidence type="ECO:0000256" key="7">
    <source>
        <dbReference type="ARBA" id="ARBA00022664"/>
    </source>
</evidence>
<comment type="similarity">
    <text evidence="3">Belongs to the snRNP Sm proteins family. SmF/LSm6 subfamily.</text>
</comment>
<dbReference type="CDD" id="cd01726">
    <property type="entry name" value="LSm6"/>
    <property type="match status" value="1"/>
</dbReference>
<evidence type="ECO:0000256" key="8">
    <source>
        <dbReference type="ARBA" id="ARBA00022694"/>
    </source>
</evidence>
<dbReference type="GO" id="GO:0005732">
    <property type="term" value="C:sno(s)RNA-containing ribonucleoprotein complex"/>
    <property type="evidence" value="ECO:0007669"/>
    <property type="project" value="TreeGrafter"/>
</dbReference>
<dbReference type="GO" id="GO:0046540">
    <property type="term" value="C:U4/U6 x U5 tri-snRNP complex"/>
    <property type="evidence" value="ECO:0007669"/>
    <property type="project" value="TreeGrafter"/>
</dbReference>
<dbReference type="SUPFAM" id="SSF50182">
    <property type="entry name" value="Sm-like ribonucleoproteins"/>
    <property type="match status" value="1"/>
</dbReference>
<dbReference type="GO" id="GO:0005730">
    <property type="term" value="C:nucleolus"/>
    <property type="evidence" value="ECO:0007669"/>
    <property type="project" value="TreeGrafter"/>
</dbReference>
<keyword evidence="9" id="KW-0747">Spliceosome</keyword>
<evidence type="ECO:0000256" key="14">
    <source>
        <dbReference type="ARBA" id="ARBA00025365"/>
    </source>
</evidence>
<evidence type="ECO:0000256" key="15">
    <source>
        <dbReference type="ARBA" id="ARBA00025892"/>
    </source>
</evidence>
<dbReference type="GeneID" id="67030617"/>
<evidence type="ECO:0000256" key="2">
    <source>
        <dbReference type="ARBA" id="ARBA00004496"/>
    </source>
</evidence>
<evidence type="ECO:0000256" key="3">
    <source>
        <dbReference type="ARBA" id="ARBA00007927"/>
    </source>
</evidence>
<feature type="region of interest" description="Disordered" evidence="16">
    <location>
        <begin position="61"/>
        <end position="91"/>
    </location>
</feature>
<keyword evidence="7" id="KW-0507">mRNA processing</keyword>
<keyword evidence="6" id="KW-0698">rRNA processing</keyword>
<keyword evidence="12" id="KW-0539">Nucleus</keyword>
<evidence type="ECO:0000256" key="1">
    <source>
        <dbReference type="ARBA" id="ARBA00004123"/>
    </source>
</evidence>
<dbReference type="PANTHER" id="PTHR11021:SF1">
    <property type="entry name" value="U6 SNRNA-ASSOCIATED SM-LIKE PROTEIN LSM6"/>
    <property type="match status" value="1"/>
</dbReference>
<dbReference type="GO" id="GO:0005681">
    <property type="term" value="C:spliceosomal complex"/>
    <property type="evidence" value="ECO:0007669"/>
    <property type="project" value="UniProtKB-KW"/>
</dbReference>
<dbReference type="GO" id="GO:0005688">
    <property type="term" value="C:U6 snRNP"/>
    <property type="evidence" value="ECO:0007669"/>
    <property type="project" value="TreeGrafter"/>
</dbReference>
<keyword evidence="11" id="KW-0508">mRNA splicing</keyword>
<dbReference type="GO" id="GO:0003723">
    <property type="term" value="F:RNA binding"/>
    <property type="evidence" value="ECO:0007669"/>
    <property type="project" value="UniProtKB-KW"/>
</dbReference>
<dbReference type="PANTHER" id="PTHR11021">
    <property type="entry name" value="SMALL NUCLEAR RIBONUCLEOPROTEIN F SNRNP-F"/>
    <property type="match status" value="1"/>
</dbReference>
<dbReference type="GO" id="GO:0008033">
    <property type="term" value="P:tRNA processing"/>
    <property type="evidence" value="ECO:0007669"/>
    <property type="project" value="UniProtKB-KW"/>
</dbReference>
<comment type="subunit">
    <text evidence="15">Component of the heptameric LSM1-LSM7 complex, which consists of LSM1, LSM2, LSM3, LSM4, LSM5, LSM6 and LSM7. Component of the heptameric LSM2-LSM8 complex, which consists of LSM2, LSM3, LSM4, LSM5, LSM6, LSM7 and LSM8. The LSm subunits form a seven-membered ring structure with a doughnut shape.</text>
</comment>
<dbReference type="EMBL" id="CP059667">
    <property type="protein sequence ID" value="QRW23302.1"/>
    <property type="molecule type" value="Genomic_DNA"/>
</dbReference>
<evidence type="ECO:0000256" key="13">
    <source>
        <dbReference type="ARBA" id="ARBA00023274"/>
    </source>
</evidence>
<dbReference type="GO" id="GO:0030490">
    <property type="term" value="P:maturation of SSU-rRNA"/>
    <property type="evidence" value="ECO:0007669"/>
    <property type="project" value="TreeGrafter"/>
</dbReference>
<proteinExistence type="inferred from homology"/>
<evidence type="ECO:0000313" key="19">
    <source>
        <dbReference type="Proteomes" id="UP000650533"/>
    </source>
</evidence>
<dbReference type="Pfam" id="PF01423">
    <property type="entry name" value="LSM"/>
    <property type="match status" value="1"/>
</dbReference>
<dbReference type="InterPro" id="IPR047575">
    <property type="entry name" value="Sm"/>
</dbReference>
<organism evidence="18 19">
    <name type="scientific">Rhizoctonia solani</name>
    <dbReference type="NCBI Taxonomy" id="456999"/>
    <lineage>
        <taxon>Eukaryota</taxon>
        <taxon>Fungi</taxon>
        <taxon>Dikarya</taxon>
        <taxon>Basidiomycota</taxon>
        <taxon>Agaricomycotina</taxon>
        <taxon>Agaricomycetes</taxon>
        <taxon>Cantharellales</taxon>
        <taxon>Ceratobasidiaceae</taxon>
        <taxon>Rhizoctonia</taxon>
    </lineage>
</organism>
<protein>
    <recommendedName>
        <fullName evidence="4">U6 snRNA-associated Sm-like protein LSm6</fullName>
    </recommendedName>
</protein>
<reference evidence="18" key="1">
    <citation type="submission" date="2020-05" db="EMBL/GenBank/DDBJ databases">
        <title>Evolutionary and genomic comparisons of hybrid uninucleate and nonhybrid Rhizoctonia fungi.</title>
        <authorList>
            <person name="Li C."/>
            <person name="Chen X."/>
        </authorList>
    </citation>
    <scope>NUCLEOTIDE SEQUENCE</scope>
    <source>
        <strain evidence="18">AG-1 IA</strain>
    </source>
</reference>
<name>A0A8H8P2V5_9AGAM</name>
<dbReference type="GO" id="GO:0000398">
    <property type="term" value="P:mRNA splicing, via spliceosome"/>
    <property type="evidence" value="ECO:0007669"/>
    <property type="project" value="InterPro"/>
</dbReference>
<dbReference type="Proteomes" id="UP000650533">
    <property type="component" value="Chromosome 10"/>
</dbReference>
<dbReference type="KEGG" id="rsx:RhiXN_08338"/>
<evidence type="ECO:0000256" key="16">
    <source>
        <dbReference type="SAM" id="MobiDB-lite"/>
    </source>
</evidence>
<dbReference type="PROSITE" id="PS52002">
    <property type="entry name" value="SM"/>
    <property type="match status" value="1"/>
</dbReference>
<keyword evidence="13" id="KW-0687">Ribonucleoprotein</keyword>
<dbReference type="InterPro" id="IPR016487">
    <property type="entry name" value="Lsm6/sSmF"/>
</dbReference>
<gene>
    <name evidence="18" type="ORF">RhiXN_08338</name>
</gene>
<comment type="subcellular location">
    <subcellularLocation>
        <location evidence="2">Cytoplasm</location>
    </subcellularLocation>
    <subcellularLocation>
        <location evidence="1">Nucleus</location>
    </subcellularLocation>
</comment>
<evidence type="ECO:0000256" key="12">
    <source>
        <dbReference type="ARBA" id="ARBA00023242"/>
    </source>
</evidence>
<dbReference type="Gene3D" id="2.30.30.100">
    <property type="match status" value="1"/>
</dbReference>
<evidence type="ECO:0000256" key="9">
    <source>
        <dbReference type="ARBA" id="ARBA00022728"/>
    </source>
</evidence>
<feature type="domain" description="Sm" evidence="17">
    <location>
        <begin position="89"/>
        <end position="161"/>
    </location>
</feature>
<evidence type="ECO:0000256" key="10">
    <source>
        <dbReference type="ARBA" id="ARBA00022884"/>
    </source>
</evidence>
<dbReference type="InterPro" id="IPR001163">
    <property type="entry name" value="Sm_dom_euk/arc"/>
</dbReference>
<comment type="function">
    <text evidence="14">Component of LSm protein complexes, which are involved in RNA processing and may function in a chaperone-like manner, facilitating the efficient association of RNA processing factors with their substrates. Component of the cytoplasmic LSM1-LSM7 complex, which is thought to be involved in mRNA degradation by activating the decapping step in the 5'-to-3' mRNA decay pathway. Component of the nuclear LSM2-LSM8 complex, which is involved in splicing of nuclear mRNAs. LSM2-LSM8 associates with multiple snRNP complexes containing the U6 snRNA (U4/U6 di-snRNP, spliceosomal U4/U6.U5 tri-snRNP, and free U6 snRNP). It binds directly to the 3'-terminal U-tract of U6 snRNA and plays a role in the biogenesis and stability of the U6 snRNP and U4/U6 snRNP complexes. LSM2-LSM8 probably also is involved degradation of nuclear pre-mRNA by targeting them for decapping, and in processing of pre-tRNAs, pre-rRNAs and U3 snoRNA.</text>
</comment>
<evidence type="ECO:0000256" key="6">
    <source>
        <dbReference type="ARBA" id="ARBA00022552"/>
    </source>
</evidence>
<dbReference type="AlphaFoldDB" id="A0A8H8P2V5"/>
<dbReference type="SMART" id="SM00651">
    <property type="entry name" value="Sm"/>
    <property type="match status" value="1"/>
</dbReference>
<accession>A0A8H8P2V5</accession>
<evidence type="ECO:0000259" key="17">
    <source>
        <dbReference type="PROSITE" id="PS52002"/>
    </source>
</evidence>
<evidence type="ECO:0000256" key="5">
    <source>
        <dbReference type="ARBA" id="ARBA00022490"/>
    </source>
</evidence>
<dbReference type="GO" id="GO:0000932">
    <property type="term" value="C:P-body"/>
    <property type="evidence" value="ECO:0007669"/>
    <property type="project" value="TreeGrafter"/>
</dbReference>
<dbReference type="FunFam" id="2.30.30.100:FF:000044">
    <property type="entry name" value="Probable U6 snRNA-associated Sm-like protein LSm6"/>
    <property type="match status" value="1"/>
</dbReference>
<dbReference type="InterPro" id="IPR010920">
    <property type="entry name" value="LSM_dom_sf"/>
</dbReference>
<keyword evidence="10" id="KW-0694">RNA-binding</keyword>
<keyword evidence="5" id="KW-0963">Cytoplasm</keyword>
<evidence type="ECO:0000313" key="18">
    <source>
        <dbReference type="EMBL" id="QRW23302.1"/>
    </source>
</evidence>
<evidence type="ECO:0000256" key="4">
    <source>
        <dbReference type="ARBA" id="ARBA00014768"/>
    </source>
</evidence>
<dbReference type="RefSeq" id="XP_043183539.1">
    <property type="nucleotide sequence ID" value="XM_043328154.1"/>
</dbReference>
<feature type="compositionally biased region" description="Pro residues" evidence="16">
    <location>
        <begin position="67"/>
        <end position="85"/>
    </location>
</feature>
<sequence>MRIGLLYVVYPRNNTIKNLGSYGIDNGRWDYHLANFIYAGGGAFALQVILVLPSVTLNLSNDGTDNTPPPAPPADGYTPPPPPPAAGGSPTDFLKNVVGKRVVVRLTSGVDYQGVLSCLDGYMNIAMEQTEEHVNGRVTNRYGDTFIRGNNVLYISAAEAF</sequence>
<evidence type="ECO:0000256" key="11">
    <source>
        <dbReference type="ARBA" id="ARBA00023187"/>
    </source>
</evidence>